<dbReference type="Proteomes" id="UP001499884">
    <property type="component" value="Unassembled WGS sequence"/>
</dbReference>
<dbReference type="SUPFAM" id="SSF49303">
    <property type="entry name" value="beta-Galactosidase/glucuronidase domain"/>
    <property type="match status" value="1"/>
</dbReference>
<gene>
    <name evidence="2" type="ORF">GCM10023082_07670</name>
</gene>
<comment type="caution">
    <text evidence="2">The sequence shown here is derived from an EMBL/GenBank/DDBJ whole genome shotgun (WGS) entry which is preliminary data.</text>
</comment>
<evidence type="ECO:0000313" key="2">
    <source>
        <dbReference type="EMBL" id="GAA3712373.1"/>
    </source>
</evidence>
<proteinExistence type="predicted"/>
<dbReference type="InterPro" id="IPR013783">
    <property type="entry name" value="Ig-like_fold"/>
</dbReference>
<accession>A0ABP7E277</accession>
<name>A0ABP7E277_9ACTN</name>
<protein>
    <recommendedName>
        <fullName evidence="1">Exo-beta-D-glucosaminidase Ig-fold domain-containing protein</fullName>
    </recommendedName>
</protein>
<organism evidence="2 3">
    <name type="scientific">Streptomyces tremellae</name>
    <dbReference type="NCBI Taxonomy" id="1124239"/>
    <lineage>
        <taxon>Bacteria</taxon>
        <taxon>Bacillati</taxon>
        <taxon>Actinomycetota</taxon>
        <taxon>Actinomycetes</taxon>
        <taxon>Kitasatosporales</taxon>
        <taxon>Streptomycetaceae</taxon>
        <taxon>Streptomyces</taxon>
    </lineage>
</organism>
<evidence type="ECO:0000313" key="3">
    <source>
        <dbReference type="Proteomes" id="UP001499884"/>
    </source>
</evidence>
<sequence length="65" mass="7174">MVRLSLLDARSGERVLPTLYGDNYLWLLPGESRTVTLSWPAAALRSGRPALRTEGYNAARTVTRG</sequence>
<dbReference type="Gene3D" id="2.60.40.10">
    <property type="entry name" value="Immunoglobulins"/>
    <property type="match status" value="1"/>
</dbReference>
<dbReference type="Pfam" id="PF18368">
    <property type="entry name" value="Ig_GlcNase"/>
    <property type="match status" value="1"/>
</dbReference>
<dbReference type="InterPro" id="IPR036156">
    <property type="entry name" value="Beta-gal/glucu_dom_sf"/>
</dbReference>
<dbReference type="InterPro" id="IPR041351">
    <property type="entry name" value="Ig_GlcNase"/>
</dbReference>
<dbReference type="EMBL" id="BAABEP010000003">
    <property type="protein sequence ID" value="GAA3712373.1"/>
    <property type="molecule type" value="Genomic_DNA"/>
</dbReference>
<evidence type="ECO:0000259" key="1">
    <source>
        <dbReference type="Pfam" id="PF18368"/>
    </source>
</evidence>
<feature type="domain" description="Exo-beta-D-glucosaminidase Ig-fold" evidence="1">
    <location>
        <begin position="1"/>
        <end position="57"/>
    </location>
</feature>
<reference evidence="3" key="1">
    <citation type="journal article" date="2019" name="Int. J. Syst. Evol. Microbiol.">
        <title>The Global Catalogue of Microorganisms (GCM) 10K type strain sequencing project: providing services to taxonomists for standard genome sequencing and annotation.</title>
        <authorList>
            <consortium name="The Broad Institute Genomics Platform"/>
            <consortium name="The Broad Institute Genome Sequencing Center for Infectious Disease"/>
            <person name="Wu L."/>
            <person name="Ma J."/>
        </authorList>
    </citation>
    <scope>NUCLEOTIDE SEQUENCE [LARGE SCALE GENOMIC DNA]</scope>
    <source>
        <strain evidence="3">JCM 30846</strain>
    </source>
</reference>
<keyword evidence="3" id="KW-1185">Reference proteome</keyword>